<dbReference type="GO" id="GO:0005524">
    <property type="term" value="F:ATP binding"/>
    <property type="evidence" value="ECO:0007669"/>
    <property type="project" value="UniProtKB-KW"/>
</dbReference>
<keyword evidence="1" id="KW-0547">Nucleotide-binding</keyword>
<dbReference type="Proteomes" id="UP000182063">
    <property type="component" value="Chromosome"/>
</dbReference>
<dbReference type="Gene3D" id="3.40.50.300">
    <property type="entry name" value="P-loop containing nucleotide triphosphate hydrolases"/>
    <property type="match status" value="1"/>
</dbReference>
<dbReference type="InterPro" id="IPR050625">
    <property type="entry name" value="ParA/MinD_ATPase"/>
</dbReference>
<dbReference type="PANTHER" id="PTHR43384:SF4">
    <property type="entry name" value="CELLULOSE BIOSYNTHESIS PROTEIN BCSQ-RELATED"/>
    <property type="match status" value="1"/>
</dbReference>
<dbReference type="InterPro" id="IPR027417">
    <property type="entry name" value="P-loop_NTPase"/>
</dbReference>
<protein>
    <recommendedName>
        <fullName evidence="5">Cobyrinic acid a,c-diamide synthase</fullName>
    </recommendedName>
</protein>
<dbReference type="PIRSF" id="PIRSF003092">
    <property type="entry name" value="MinD"/>
    <property type="match status" value="1"/>
</dbReference>
<dbReference type="STRING" id="1921510.BSL82_07765"/>
<accession>A0A1L3ZZF7</accession>
<dbReference type="InterPro" id="IPR033756">
    <property type="entry name" value="YlxH/NBP35"/>
</dbReference>
<organism evidence="3 4">
    <name type="scientific">Tardibacter chloracetimidivorans</name>
    <dbReference type="NCBI Taxonomy" id="1921510"/>
    <lineage>
        <taxon>Bacteria</taxon>
        <taxon>Pseudomonadati</taxon>
        <taxon>Pseudomonadota</taxon>
        <taxon>Alphaproteobacteria</taxon>
        <taxon>Sphingomonadales</taxon>
        <taxon>Sphingomonadaceae</taxon>
        <taxon>Tardibacter</taxon>
    </lineage>
</organism>
<evidence type="ECO:0000256" key="2">
    <source>
        <dbReference type="ARBA" id="ARBA00022840"/>
    </source>
</evidence>
<dbReference type="PANTHER" id="PTHR43384">
    <property type="entry name" value="SEPTUM SITE-DETERMINING PROTEIN MIND HOMOLOG, CHLOROPLASTIC-RELATED"/>
    <property type="match status" value="1"/>
</dbReference>
<dbReference type="GO" id="GO:0005829">
    <property type="term" value="C:cytosol"/>
    <property type="evidence" value="ECO:0007669"/>
    <property type="project" value="TreeGrafter"/>
</dbReference>
<evidence type="ECO:0000313" key="3">
    <source>
        <dbReference type="EMBL" id="API61021.1"/>
    </source>
</evidence>
<proteinExistence type="predicted"/>
<dbReference type="KEGG" id="sphj:BSL82_07765"/>
<name>A0A1L3ZZF7_9SPHN</name>
<dbReference type="GO" id="GO:0051782">
    <property type="term" value="P:negative regulation of cell division"/>
    <property type="evidence" value="ECO:0007669"/>
    <property type="project" value="TreeGrafter"/>
</dbReference>
<dbReference type="EMBL" id="CP018221">
    <property type="protein sequence ID" value="API61021.1"/>
    <property type="molecule type" value="Genomic_DNA"/>
</dbReference>
<dbReference type="InterPro" id="IPR025501">
    <property type="entry name" value="MinD_FleN"/>
</dbReference>
<evidence type="ECO:0000256" key="1">
    <source>
        <dbReference type="ARBA" id="ARBA00022741"/>
    </source>
</evidence>
<dbReference type="SUPFAM" id="SSF52540">
    <property type="entry name" value="P-loop containing nucleoside triphosphate hydrolases"/>
    <property type="match status" value="1"/>
</dbReference>
<keyword evidence="2" id="KW-0067">ATP-binding</keyword>
<evidence type="ECO:0008006" key="5">
    <source>
        <dbReference type="Google" id="ProtNLM"/>
    </source>
</evidence>
<reference evidence="4" key="1">
    <citation type="submission" date="2016-11" db="EMBL/GenBank/DDBJ databases">
        <title>Complete Genome Sequence of alachlor-degrading Sphingomonas sp. strain JJ-A5.</title>
        <authorList>
            <person name="Lee H."/>
            <person name="Ka J.-O."/>
        </authorList>
    </citation>
    <scope>NUCLEOTIDE SEQUENCE [LARGE SCALE GENOMIC DNA]</scope>
    <source>
        <strain evidence="4">JJ-A5</strain>
    </source>
</reference>
<keyword evidence="4" id="KW-1185">Reference proteome</keyword>
<gene>
    <name evidence="3" type="ORF">BSL82_07765</name>
</gene>
<evidence type="ECO:0000313" key="4">
    <source>
        <dbReference type="Proteomes" id="UP000182063"/>
    </source>
</evidence>
<dbReference type="GO" id="GO:0016887">
    <property type="term" value="F:ATP hydrolysis activity"/>
    <property type="evidence" value="ECO:0007669"/>
    <property type="project" value="TreeGrafter"/>
</dbReference>
<sequence>MNTPDTSAQDNGRRPVVVAVASGKGGVGKTHVSVNVAVSLARGGKRVMLFDADLGLANAGVVLGLPAQATVEDALSGKAPLADIVQAGPGGIGLISGGSGDASLAVLDDDVQQRLCGAFRVFEDELDYLVIDTAAGIAPIVTGFVERADLAVIVINDEPASFIDGYGLLKALAARGRCRRALVLTNMTTSEAAGRHLFQRFKAVAEKFLDIALDHLGSIPADPHVRRAALRKKCVVEAYPLTSAGQAFNRIAWEIDKRTRTEAFAFTANSFFEGENARAA</sequence>
<dbReference type="GO" id="GO:0009898">
    <property type="term" value="C:cytoplasmic side of plasma membrane"/>
    <property type="evidence" value="ECO:0007669"/>
    <property type="project" value="TreeGrafter"/>
</dbReference>
<dbReference type="Pfam" id="PF10609">
    <property type="entry name" value="ParA"/>
    <property type="match status" value="1"/>
</dbReference>
<dbReference type="AlphaFoldDB" id="A0A1L3ZZF7"/>